<evidence type="ECO:0000313" key="2">
    <source>
        <dbReference type="Proteomes" id="UP000237798"/>
    </source>
</evidence>
<name>A0A2T0BGN8_9CLOT</name>
<dbReference type="InterPro" id="IPR037038">
    <property type="entry name" value="HepT-like_sf"/>
</dbReference>
<dbReference type="EMBL" id="PVXP01000049">
    <property type="protein sequence ID" value="PRR82997.1"/>
    <property type="molecule type" value="Genomic_DNA"/>
</dbReference>
<dbReference type="Proteomes" id="UP000237798">
    <property type="component" value="Unassembled WGS sequence"/>
</dbReference>
<sequence>MNLFFYMIARNKWAKPETDRESFEILAERDIIERKYIESWKR</sequence>
<protein>
    <submittedName>
        <fullName evidence="1">Uncharacterized protein</fullName>
    </submittedName>
</protein>
<evidence type="ECO:0000313" key="1">
    <source>
        <dbReference type="EMBL" id="PRR82997.1"/>
    </source>
</evidence>
<accession>A0A2T0BGN8</accession>
<organism evidence="1 2">
    <name type="scientific">Clostridium luticellarii</name>
    <dbReference type="NCBI Taxonomy" id="1691940"/>
    <lineage>
        <taxon>Bacteria</taxon>
        <taxon>Bacillati</taxon>
        <taxon>Bacillota</taxon>
        <taxon>Clostridia</taxon>
        <taxon>Eubacteriales</taxon>
        <taxon>Clostridiaceae</taxon>
        <taxon>Clostridium</taxon>
    </lineage>
</organism>
<gene>
    <name evidence="1" type="ORF">CLLU_27460</name>
</gene>
<dbReference type="Gene3D" id="1.20.120.580">
    <property type="entry name" value="bsu32300-like"/>
    <property type="match status" value="1"/>
</dbReference>
<reference evidence="1 2" key="1">
    <citation type="submission" date="2018-03" db="EMBL/GenBank/DDBJ databases">
        <title>Genome sequence of Clostridium luticellarii DSM 29923.</title>
        <authorList>
            <person name="Poehlein A."/>
            <person name="Daniel R."/>
        </authorList>
    </citation>
    <scope>NUCLEOTIDE SEQUENCE [LARGE SCALE GENOMIC DNA]</scope>
    <source>
        <strain evidence="1 2">DSM 29923</strain>
    </source>
</reference>
<proteinExistence type="predicted"/>
<keyword evidence="2" id="KW-1185">Reference proteome</keyword>
<dbReference type="AlphaFoldDB" id="A0A2T0BGN8"/>
<comment type="caution">
    <text evidence="1">The sequence shown here is derived from an EMBL/GenBank/DDBJ whole genome shotgun (WGS) entry which is preliminary data.</text>
</comment>